<dbReference type="PANTHER" id="PTHR47999">
    <property type="entry name" value="TRANSCRIPTION FACTOR MYB8-RELATED-RELATED"/>
    <property type="match status" value="1"/>
</dbReference>
<evidence type="ECO:0000256" key="5">
    <source>
        <dbReference type="ARBA" id="ARBA00023159"/>
    </source>
</evidence>
<evidence type="ECO:0000256" key="1">
    <source>
        <dbReference type="ARBA" id="ARBA00004123"/>
    </source>
</evidence>
<keyword evidence="5" id="KW-0010">Activator</keyword>
<evidence type="ECO:0000256" key="6">
    <source>
        <dbReference type="ARBA" id="ARBA00023163"/>
    </source>
</evidence>
<dbReference type="InterPro" id="IPR009057">
    <property type="entry name" value="Homeodomain-like_sf"/>
</dbReference>
<evidence type="ECO:0000259" key="8">
    <source>
        <dbReference type="PROSITE" id="PS50090"/>
    </source>
</evidence>
<keyword evidence="3" id="KW-0805">Transcription regulation</keyword>
<evidence type="ECO:0000256" key="4">
    <source>
        <dbReference type="ARBA" id="ARBA00023125"/>
    </source>
</evidence>
<dbReference type="FunFam" id="1.10.10.60:FF:000218">
    <property type="entry name" value="Myb transcription factor"/>
    <property type="match status" value="1"/>
</dbReference>
<keyword evidence="2" id="KW-0677">Repeat</keyword>
<dbReference type="Pfam" id="PF00249">
    <property type="entry name" value="Myb_DNA-binding"/>
    <property type="match status" value="2"/>
</dbReference>
<dbReference type="OrthoDB" id="2143914at2759"/>
<name>A0A9Q0K4R4_9MAGN</name>
<reference evidence="10" key="1">
    <citation type="journal article" date="2023" name="Plant J.">
        <title>The genome of the king protea, Protea cynaroides.</title>
        <authorList>
            <person name="Chang J."/>
            <person name="Duong T.A."/>
            <person name="Schoeman C."/>
            <person name="Ma X."/>
            <person name="Roodt D."/>
            <person name="Barker N."/>
            <person name="Li Z."/>
            <person name="Van de Peer Y."/>
            <person name="Mizrachi E."/>
        </authorList>
    </citation>
    <scope>NUCLEOTIDE SEQUENCE</scope>
    <source>
        <tissue evidence="10">Young leaves</tissue>
    </source>
</reference>
<keyword evidence="7" id="KW-0539">Nucleus</keyword>
<dbReference type="SUPFAM" id="SSF46689">
    <property type="entry name" value="Homeodomain-like"/>
    <property type="match status" value="1"/>
</dbReference>
<dbReference type="GO" id="GO:0003677">
    <property type="term" value="F:DNA binding"/>
    <property type="evidence" value="ECO:0007669"/>
    <property type="project" value="UniProtKB-KW"/>
</dbReference>
<evidence type="ECO:0000313" key="11">
    <source>
        <dbReference type="Proteomes" id="UP001141806"/>
    </source>
</evidence>
<feature type="domain" description="HTH myb-type" evidence="9">
    <location>
        <begin position="5"/>
        <end position="61"/>
    </location>
</feature>
<proteinExistence type="predicted"/>
<dbReference type="PANTHER" id="PTHR47999:SF24">
    <property type="entry name" value="TRANSCRIPTION FACTOR MYB90"/>
    <property type="match status" value="1"/>
</dbReference>
<sequence>MMDRSFAVRKGAWTEEEDFLLRRCIEKYGEGKWSHVPLRAGLRRCRKSCRLRWLNYLSPTIKRGDFTQDEVDLLLKLHKLLGNRWSLIAGRLPGRTANDIKNFWNTRFNRKNSGATATEGEEIEARNHVSKRNEVIRPQPWTFSKNSKWLLGNLSFSTSPEPSANINTTRLCNSKEMLCMPSPVLPNSTEGSRLEQESDSFDKELEKGISAGSIFECAEDMIRSLWDEDLQPMIQTGNDPSLEEGSTVWDEEFCLDFDFWDAHRTNHDGNYLQA</sequence>
<accession>A0A9Q0K4R4</accession>
<keyword evidence="6" id="KW-0804">Transcription</keyword>
<evidence type="ECO:0000256" key="3">
    <source>
        <dbReference type="ARBA" id="ARBA00023015"/>
    </source>
</evidence>
<evidence type="ECO:0000313" key="10">
    <source>
        <dbReference type="EMBL" id="KAJ4961925.1"/>
    </source>
</evidence>
<dbReference type="PROSITE" id="PS51294">
    <property type="entry name" value="HTH_MYB"/>
    <property type="match status" value="2"/>
</dbReference>
<feature type="domain" description="HTH myb-type" evidence="9">
    <location>
        <begin position="62"/>
        <end position="112"/>
    </location>
</feature>
<dbReference type="Gene3D" id="1.10.10.60">
    <property type="entry name" value="Homeodomain-like"/>
    <property type="match status" value="2"/>
</dbReference>
<keyword evidence="11" id="KW-1185">Reference proteome</keyword>
<keyword evidence="4" id="KW-0238">DNA-binding</keyword>
<dbReference type="GO" id="GO:0005634">
    <property type="term" value="C:nucleus"/>
    <property type="evidence" value="ECO:0007669"/>
    <property type="project" value="UniProtKB-SubCell"/>
</dbReference>
<dbReference type="InterPro" id="IPR017930">
    <property type="entry name" value="Myb_dom"/>
</dbReference>
<feature type="domain" description="Myb-like" evidence="8">
    <location>
        <begin position="5"/>
        <end position="57"/>
    </location>
</feature>
<evidence type="ECO:0000256" key="2">
    <source>
        <dbReference type="ARBA" id="ARBA00022737"/>
    </source>
</evidence>
<dbReference type="InterPro" id="IPR015495">
    <property type="entry name" value="Myb_TF_plants"/>
</dbReference>
<dbReference type="SMART" id="SM00717">
    <property type="entry name" value="SANT"/>
    <property type="match status" value="2"/>
</dbReference>
<comment type="subcellular location">
    <subcellularLocation>
        <location evidence="1">Nucleus</location>
    </subcellularLocation>
</comment>
<protein>
    <submittedName>
        <fullName evidence="10">Uncharacterized protein</fullName>
    </submittedName>
</protein>
<dbReference type="Proteomes" id="UP001141806">
    <property type="component" value="Unassembled WGS sequence"/>
</dbReference>
<dbReference type="PROSITE" id="PS50090">
    <property type="entry name" value="MYB_LIKE"/>
    <property type="match status" value="2"/>
</dbReference>
<evidence type="ECO:0000259" key="9">
    <source>
        <dbReference type="PROSITE" id="PS51294"/>
    </source>
</evidence>
<dbReference type="InterPro" id="IPR001005">
    <property type="entry name" value="SANT/Myb"/>
</dbReference>
<dbReference type="CDD" id="cd00167">
    <property type="entry name" value="SANT"/>
    <property type="match status" value="1"/>
</dbReference>
<evidence type="ECO:0000256" key="7">
    <source>
        <dbReference type="ARBA" id="ARBA00023242"/>
    </source>
</evidence>
<comment type="caution">
    <text evidence="10">The sequence shown here is derived from an EMBL/GenBank/DDBJ whole genome shotgun (WGS) entry which is preliminary data.</text>
</comment>
<gene>
    <name evidence="10" type="ORF">NE237_021835</name>
</gene>
<organism evidence="10 11">
    <name type="scientific">Protea cynaroides</name>
    <dbReference type="NCBI Taxonomy" id="273540"/>
    <lineage>
        <taxon>Eukaryota</taxon>
        <taxon>Viridiplantae</taxon>
        <taxon>Streptophyta</taxon>
        <taxon>Embryophyta</taxon>
        <taxon>Tracheophyta</taxon>
        <taxon>Spermatophyta</taxon>
        <taxon>Magnoliopsida</taxon>
        <taxon>Proteales</taxon>
        <taxon>Proteaceae</taxon>
        <taxon>Protea</taxon>
    </lineage>
</organism>
<dbReference type="EMBL" id="JAMYWD010000009">
    <property type="protein sequence ID" value="KAJ4961925.1"/>
    <property type="molecule type" value="Genomic_DNA"/>
</dbReference>
<dbReference type="AlphaFoldDB" id="A0A9Q0K4R4"/>
<feature type="domain" description="Myb-like" evidence="8">
    <location>
        <begin position="58"/>
        <end position="108"/>
    </location>
</feature>